<dbReference type="EMBL" id="KQ460954">
    <property type="protein sequence ID" value="KPJ10255.1"/>
    <property type="molecule type" value="Genomic_DNA"/>
</dbReference>
<feature type="region of interest" description="Disordered" evidence="6">
    <location>
        <begin position="578"/>
        <end position="609"/>
    </location>
</feature>
<feature type="region of interest" description="Disordered" evidence="6">
    <location>
        <begin position="521"/>
        <end position="564"/>
    </location>
</feature>
<feature type="binding site" evidence="5">
    <location>
        <position position="234"/>
    </location>
    <ligand>
        <name>substrate</name>
    </ligand>
</feature>
<dbReference type="GO" id="GO:0005737">
    <property type="term" value="C:cytoplasm"/>
    <property type="evidence" value="ECO:0007669"/>
    <property type="project" value="TreeGrafter"/>
</dbReference>
<evidence type="ECO:0000256" key="6">
    <source>
        <dbReference type="SAM" id="MobiDB-lite"/>
    </source>
</evidence>
<feature type="compositionally biased region" description="Basic and acidic residues" evidence="6">
    <location>
        <begin position="600"/>
        <end position="609"/>
    </location>
</feature>
<feature type="binding site" evidence="5">
    <location>
        <position position="289"/>
    </location>
    <ligand>
        <name>substrate</name>
    </ligand>
</feature>
<dbReference type="GO" id="GO:0009225">
    <property type="term" value="P:nucleotide-sugar metabolic process"/>
    <property type="evidence" value="ECO:0007669"/>
    <property type="project" value="TreeGrafter"/>
</dbReference>
<dbReference type="GO" id="GO:0004649">
    <property type="term" value="F:poly(ADP-ribose) glycohydrolase activity"/>
    <property type="evidence" value="ECO:0007669"/>
    <property type="project" value="UniProtKB-EC"/>
</dbReference>
<evidence type="ECO:0000313" key="9">
    <source>
        <dbReference type="EMBL" id="KPJ10255.1"/>
    </source>
</evidence>
<dbReference type="PANTHER" id="PTHR12837">
    <property type="entry name" value="POLY ADP-RIBOSE GLYCOHYDROLASE"/>
    <property type="match status" value="1"/>
</dbReference>
<feature type="compositionally biased region" description="Polar residues" evidence="6">
    <location>
        <begin position="581"/>
        <end position="599"/>
    </location>
</feature>
<evidence type="ECO:0000256" key="1">
    <source>
        <dbReference type="ARBA" id="ARBA00009545"/>
    </source>
</evidence>
<dbReference type="InterPro" id="IPR007724">
    <property type="entry name" value="Poly_GlycHdrlase"/>
</dbReference>
<protein>
    <recommendedName>
        <fullName evidence="2">poly(ADP-ribose) glycohydrolase</fullName>
        <ecNumber evidence="2">3.2.1.143</ecNumber>
    </recommendedName>
</protein>
<dbReference type="Proteomes" id="UP000053240">
    <property type="component" value="Unassembled WGS sequence"/>
</dbReference>
<feature type="active site" evidence="4">
    <location>
        <position position="249"/>
    </location>
</feature>
<dbReference type="GO" id="GO:1990966">
    <property type="term" value="P:ATP generation from poly-ADP-D-ribose"/>
    <property type="evidence" value="ECO:0007669"/>
    <property type="project" value="TreeGrafter"/>
</dbReference>
<dbReference type="EC" id="3.2.1.143" evidence="2"/>
<dbReference type="GO" id="GO:0005975">
    <property type="term" value="P:carbohydrate metabolic process"/>
    <property type="evidence" value="ECO:0007669"/>
    <property type="project" value="InterPro"/>
</dbReference>
<proteinExistence type="inferred from homology"/>
<keyword evidence="3 9" id="KW-0378">Hydrolase</keyword>
<accession>A0A0N0PBE4</accession>
<name>A0A0N0PBE4_PAPMA</name>
<feature type="binding site" evidence="5">
    <location>
        <position position="248"/>
    </location>
    <ligand>
        <name>substrate</name>
    </ligand>
</feature>
<evidence type="ECO:0000259" key="8">
    <source>
        <dbReference type="Pfam" id="PF20811"/>
    </source>
</evidence>
<feature type="region of interest" description="Disordered" evidence="6">
    <location>
        <begin position="453"/>
        <end position="492"/>
    </location>
</feature>
<feature type="domain" description="PARG helical" evidence="8">
    <location>
        <begin position="138"/>
        <end position="174"/>
    </location>
</feature>
<comment type="similarity">
    <text evidence="1">Belongs to the poly(ADP-ribose) glycohydrolase family.</text>
</comment>
<feature type="compositionally biased region" description="Basic and acidic residues" evidence="6">
    <location>
        <begin position="527"/>
        <end position="555"/>
    </location>
</feature>
<organism evidence="9 10">
    <name type="scientific">Papilio machaon</name>
    <name type="common">Old World swallowtail butterfly</name>
    <dbReference type="NCBI Taxonomy" id="76193"/>
    <lineage>
        <taxon>Eukaryota</taxon>
        <taxon>Metazoa</taxon>
        <taxon>Ecdysozoa</taxon>
        <taxon>Arthropoda</taxon>
        <taxon>Hexapoda</taxon>
        <taxon>Insecta</taxon>
        <taxon>Pterygota</taxon>
        <taxon>Neoptera</taxon>
        <taxon>Endopterygota</taxon>
        <taxon>Lepidoptera</taxon>
        <taxon>Glossata</taxon>
        <taxon>Ditrysia</taxon>
        <taxon>Papilionoidea</taxon>
        <taxon>Papilionidae</taxon>
        <taxon>Papilioninae</taxon>
        <taxon>Papilio</taxon>
    </lineage>
</organism>
<evidence type="ECO:0000256" key="4">
    <source>
        <dbReference type="PIRSR" id="PIRSR607724-1"/>
    </source>
</evidence>
<feature type="domain" description="PARG catalytic Macro" evidence="7">
    <location>
        <begin position="200"/>
        <end position="405"/>
    </location>
</feature>
<dbReference type="InterPro" id="IPR046372">
    <property type="entry name" value="PARG_cat_C"/>
</dbReference>
<dbReference type="GO" id="GO:0006282">
    <property type="term" value="P:regulation of DNA repair"/>
    <property type="evidence" value="ECO:0007669"/>
    <property type="project" value="InterPro"/>
</dbReference>
<dbReference type="InParanoid" id="A0A0N0PBE4"/>
<reference evidence="9 10" key="1">
    <citation type="journal article" date="2015" name="Nat. Commun.">
        <title>Outbred genome sequencing and CRISPR/Cas9 gene editing in butterflies.</title>
        <authorList>
            <person name="Li X."/>
            <person name="Fan D."/>
            <person name="Zhang W."/>
            <person name="Liu G."/>
            <person name="Zhang L."/>
            <person name="Zhao L."/>
            <person name="Fang X."/>
            <person name="Chen L."/>
            <person name="Dong Y."/>
            <person name="Chen Y."/>
            <person name="Ding Y."/>
            <person name="Zhao R."/>
            <person name="Feng M."/>
            <person name="Zhu Y."/>
            <person name="Feng Y."/>
            <person name="Jiang X."/>
            <person name="Zhu D."/>
            <person name="Xiang H."/>
            <person name="Feng X."/>
            <person name="Li S."/>
            <person name="Wang J."/>
            <person name="Zhang G."/>
            <person name="Kronforst M.R."/>
            <person name="Wang W."/>
        </authorList>
    </citation>
    <scope>NUCLEOTIDE SEQUENCE [LARGE SCALE GENOMIC DNA]</scope>
    <source>
        <strain evidence="9">Ya'a_city_454_Pm</strain>
        <tissue evidence="9">Whole body</tissue>
    </source>
</reference>
<gene>
    <name evidence="9" type="ORF">RR48_04287</name>
</gene>
<evidence type="ECO:0000256" key="3">
    <source>
        <dbReference type="ARBA" id="ARBA00022801"/>
    </source>
</evidence>
<dbReference type="GO" id="GO:0005634">
    <property type="term" value="C:nucleus"/>
    <property type="evidence" value="ECO:0007669"/>
    <property type="project" value="TreeGrafter"/>
</dbReference>
<evidence type="ECO:0000256" key="2">
    <source>
        <dbReference type="ARBA" id="ARBA00012255"/>
    </source>
</evidence>
<dbReference type="STRING" id="76193.A0A0N0PBE4"/>
<evidence type="ECO:0000313" key="10">
    <source>
        <dbReference type="Proteomes" id="UP000053240"/>
    </source>
</evidence>
<evidence type="ECO:0000259" key="7">
    <source>
        <dbReference type="Pfam" id="PF05028"/>
    </source>
</evidence>
<dbReference type="PANTHER" id="PTHR12837:SF15">
    <property type="entry name" value="POLY(ADP-RIBOSE) GLYCOHYDROLASE"/>
    <property type="match status" value="1"/>
</dbReference>
<feature type="compositionally biased region" description="Low complexity" evidence="6">
    <location>
        <begin position="454"/>
        <end position="486"/>
    </location>
</feature>
<keyword evidence="10" id="KW-1185">Reference proteome</keyword>
<feature type="active site" evidence="4">
    <location>
        <position position="231"/>
    </location>
</feature>
<dbReference type="FunCoup" id="A0A0N0PBE4">
    <property type="interactions" value="1779"/>
</dbReference>
<sequence length="629" mass="70820">MSSGNYWKGAPLSMLYGSESPWDNPGFPPVQPGHNHAVLYHIPSNGVLAGDRPPKPQVGQDKWDQHHVRLPCSKHSLYPVTDDKGETRLRKRWAIIVDTLKKPIRNSHELANAILAYNTKFKNRWKFRALHKLFNECLEEEESQSFFDVTLPEIVKLVLDLPKLIQAPIPLLKHLAVCCSAVPCGVVTYSRRSVPPRALPRWRDSTKTLALPLHLNPIDTIEDADGLIQVDFANKYLGGGVLGHGCVQEEIRFVICPELMVSMLFTEVLRPNEAVMIIGGERYSRYGGYGHTFEWAGPWAERAPRDCSGRRRQALLAIDALLYHSSRQEFRHEAITRELNKAWVGFSFYTSDDTSDMQYPGVATGNWGCGAFGGSAHLKSLLQLMACAQAQRPMAYYTFRDNKLADDIHAIYTQLVNYNVTVGQLYQMLVDFCEEGLPPSRLHHYILQHITGASDTPTSTTSTTPTTTPTATPTATPTTTPTTTDSTESEIRDDIHMSDSVITECFNSPFVFHTNTQEKCSLSEQQVDAKKNFEERNQTSRDDKMETDDKMESDNKMAASDSNDMTSRLFQEMEKLDEGNGSLNFSRPHTMPLSHNSQSDSKRSSMDLSMDVKKKISKKITDYFSKKSI</sequence>
<dbReference type="InterPro" id="IPR048362">
    <property type="entry name" value="PARG_helical"/>
</dbReference>
<dbReference type="Pfam" id="PF05028">
    <property type="entry name" value="PARG_cat_C"/>
    <property type="match status" value="1"/>
</dbReference>
<evidence type="ECO:0000256" key="5">
    <source>
        <dbReference type="PIRSR" id="PIRSR607724-2"/>
    </source>
</evidence>
<dbReference type="AlphaFoldDB" id="A0A0N0PBE4"/>
<dbReference type="Pfam" id="PF20811">
    <property type="entry name" value="PARG_cat_N"/>
    <property type="match status" value="1"/>
</dbReference>
<feature type="active site" evidence="4">
    <location>
        <position position="250"/>
    </location>
</feature>